<dbReference type="RefSeq" id="WP_118197421.1">
    <property type="nucleotide sequence ID" value="NZ_QRHZ01000001.1"/>
</dbReference>
<gene>
    <name evidence="1" type="ORF">DW272_02510</name>
</gene>
<comment type="caution">
    <text evidence="1">The sequence shown here is derived from an EMBL/GenBank/DDBJ whole genome shotgun (WGS) entry which is preliminary data.</text>
</comment>
<dbReference type="EMBL" id="QRHZ01000001">
    <property type="protein sequence ID" value="RHG20099.1"/>
    <property type="molecule type" value="Genomic_DNA"/>
</dbReference>
<accession>A0A414SKK5</accession>
<protein>
    <submittedName>
        <fullName evidence="1">Uncharacterized protein</fullName>
    </submittedName>
</protein>
<evidence type="ECO:0000313" key="1">
    <source>
        <dbReference type="EMBL" id="RHG20099.1"/>
    </source>
</evidence>
<evidence type="ECO:0000313" key="2">
    <source>
        <dbReference type="Proteomes" id="UP000284220"/>
    </source>
</evidence>
<dbReference type="AlphaFoldDB" id="A0A414SKK5"/>
<organism evidence="1 2">
    <name type="scientific">Blautia obeum</name>
    <dbReference type="NCBI Taxonomy" id="40520"/>
    <lineage>
        <taxon>Bacteria</taxon>
        <taxon>Bacillati</taxon>
        <taxon>Bacillota</taxon>
        <taxon>Clostridia</taxon>
        <taxon>Lachnospirales</taxon>
        <taxon>Lachnospiraceae</taxon>
        <taxon>Blautia</taxon>
    </lineage>
</organism>
<proteinExistence type="predicted"/>
<sequence length="70" mass="8086">MKEIGRKRINYDSIVTVELSLRELQIIKDACGVAKFETMRNIWDTQNPPYTFEDKDKVRATASAVLSSYM</sequence>
<name>A0A414SKK5_9FIRM</name>
<reference evidence="1 2" key="1">
    <citation type="submission" date="2018-08" db="EMBL/GenBank/DDBJ databases">
        <title>A genome reference for cultivated species of the human gut microbiota.</title>
        <authorList>
            <person name="Zou Y."/>
            <person name="Xue W."/>
            <person name="Luo G."/>
        </authorList>
    </citation>
    <scope>NUCLEOTIDE SEQUENCE [LARGE SCALE GENOMIC DNA]</scope>
    <source>
        <strain evidence="1 2">AM22-9LB</strain>
    </source>
</reference>
<dbReference type="Proteomes" id="UP000284220">
    <property type="component" value="Unassembled WGS sequence"/>
</dbReference>